<dbReference type="AlphaFoldDB" id="B4NQ45"/>
<keyword evidence="3" id="KW-1185">Reference proteome</keyword>
<evidence type="ECO:0000256" key="1">
    <source>
        <dbReference type="SAM" id="MobiDB-lite"/>
    </source>
</evidence>
<dbReference type="Pfam" id="PF05458">
    <property type="entry name" value="Siva"/>
    <property type="match status" value="1"/>
</dbReference>
<dbReference type="InParanoid" id="B4NQ45"/>
<dbReference type="OrthoDB" id="60860at2759"/>
<name>B4NQ45_DROWI</name>
<dbReference type="OMA" id="CCRRPTL"/>
<dbReference type="GO" id="GO:0005175">
    <property type="term" value="F:CD27 receptor binding"/>
    <property type="evidence" value="ECO:0007669"/>
    <property type="project" value="TreeGrafter"/>
</dbReference>
<accession>B4NQ45</accession>
<feature type="region of interest" description="Disordered" evidence="1">
    <location>
        <begin position="1"/>
        <end position="21"/>
    </location>
</feature>
<feature type="compositionally biased region" description="Basic and acidic residues" evidence="1">
    <location>
        <begin position="1"/>
        <end position="11"/>
    </location>
</feature>
<gene>
    <name evidence="2" type="primary">Dwil\GK15991</name>
    <name evidence="2" type="ORF">Dwil_GK15991</name>
</gene>
<dbReference type="HOGENOM" id="CLU_105176_0_0_1"/>
<dbReference type="PANTHER" id="PTHR14365:SF1">
    <property type="entry name" value="APOPTOSIS REGULATORY PROTEIN SIVA"/>
    <property type="match status" value="1"/>
</dbReference>
<proteinExistence type="predicted"/>
<dbReference type="PhylomeDB" id="B4NQ45"/>
<evidence type="ECO:0008006" key="4">
    <source>
        <dbReference type="Google" id="ProtNLM"/>
    </source>
</evidence>
<dbReference type="eggNOG" id="ENOG502TCAW">
    <property type="taxonomic scope" value="Eukaryota"/>
</dbReference>
<dbReference type="PANTHER" id="PTHR14365">
    <property type="entry name" value="APOPTOSIS REGULATORY PROTEIN SIVA"/>
    <property type="match status" value="1"/>
</dbReference>
<sequence length="180" mass="20226">MEGKTLKRARSEDEDNNNNITQMKVWVSQKMSDMRDASKMKAVHEKTTQMLFSAAAAGGKDKPQQSSRLPVPIGGTAPRATAASLYEHYQLLGNGIIHLRDLHPDAANPNLERRKSRCCQRQTLIHDKCCNCSMDLCEECGYSCAECGQFVCRTCVMLFGSRPQEEADDPLCERCQMFCR</sequence>
<evidence type="ECO:0000313" key="2">
    <source>
        <dbReference type="EMBL" id="EDW86270.1"/>
    </source>
</evidence>
<dbReference type="KEGG" id="dwi:6652976"/>
<dbReference type="EMBL" id="CH964291">
    <property type="protein sequence ID" value="EDW86270.1"/>
    <property type="molecule type" value="Genomic_DNA"/>
</dbReference>
<reference evidence="2 3" key="1">
    <citation type="journal article" date="2007" name="Nature">
        <title>Evolution of genes and genomes on the Drosophila phylogeny.</title>
        <authorList>
            <consortium name="Drosophila 12 Genomes Consortium"/>
            <person name="Clark A.G."/>
            <person name="Eisen M.B."/>
            <person name="Smith D.R."/>
            <person name="Bergman C.M."/>
            <person name="Oliver B."/>
            <person name="Markow T.A."/>
            <person name="Kaufman T.C."/>
            <person name="Kellis M."/>
            <person name="Gelbart W."/>
            <person name="Iyer V.N."/>
            <person name="Pollard D.A."/>
            <person name="Sackton T.B."/>
            <person name="Larracuente A.M."/>
            <person name="Singh N.D."/>
            <person name="Abad J.P."/>
            <person name="Abt D.N."/>
            <person name="Adryan B."/>
            <person name="Aguade M."/>
            <person name="Akashi H."/>
            <person name="Anderson W.W."/>
            <person name="Aquadro C.F."/>
            <person name="Ardell D.H."/>
            <person name="Arguello R."/>
            <person name="Artieri C.G."/>
            <person name="Barbash D.A."/>
            <person name="Barker D."/>
            <person name="Barsanti P."/>
            <person name="Batterham P."/>
            <person name="Batzoglou S."/>
            <person name="Begun D."/>
            <person name="Bhutkar A."/>
            <person name="Blanco E."/>
            <person name="Bosak S.A."/>
            <person name="Bradley R.K."/>
            <person name="Brand A.D."/>
            <person name="Brent M.R."/>
            <person name="Brooks A.N."/>
            <person name="Brown R.H."/>
            <person name="Butlin R.K."/>
            <person name="Caggese C."/>
            <person name="Calvi B.R."/>
            <person name="Bernardo de Carvalho A."/>
            <person name="Caspi A."/>
            <person name="Castrezana S."/>
            <person name="Celniker S.E."/>
            <person name="Chang J.L."/>
            <person name="Chapple C."/>
            <person name="Chatterji S."/>
            <person name="Chinwalla A."/>
            <person name="Civetta A."/>
            <person name="Clifton S.W."/>
            <person name="Comeron J.M."/>
            <person name="Costello J.C."/>
            <person name="Coyne J.A."/>
            <person name="Daub J."/>
            <person name="David R.G."/>
            <person name="Delcher A.L."/>
            <person name="Delehaunty K."/>
            <person name="Do C.B."/>
            <person name="Ebling H."/>
            <person name="Edwards K."/>
            <person name="Eickbush T."/>
            <person name="Evans J.D."/>
            <person name="Filipski A."/>
            <person name="Findeiss S."/>
            <person name="Freyhult E."/>
            <person name="Fulton L."/>
            <person name="Fulton R."/>
            <person name="Garcia A.C."/>
            <person name="Gardiner A."/>
            <person name="Garfield D.A."/>
            <person name="Garvin B.E."/>
            <person name="Gibson G."/>
            <person name="Gilbert D."/>
            <person name="Gnerre S."/>
            <person name="Godfrey J."/>
            <person name="Good R."/>
            <person name="Gotea V."/>
            <person name="Gravely B."/>
            <person name="Greenberg A.J."/>
            <person name="Griffiths-Jones S."/>
            <person name="Gross S."/>
            <person name="Guigo R."/>
            <person name="Gustafson E.A."/>
            <person name="Haerty W."/>
            <person name="Hahn M.W."/>
            <person name="Halligan D.L."/>
            <person name="Halpern A.L."/>
            <person name="Halter G.M."/>
            <person name="Han M.V."/>
            <person name="Heger A."/>
            <person name="Hillier L."/>
            <person name="Hinrichs A.S."/>
            <person name="Holmes I."/>
            <person name="Hoskins R.A."/>
            <person name="Hubisz M.J."/>
            <person name="Hultmark D."/>
            <person name="Huntley M.A."/>
            <person name="Jaffe D.B."/>
            <person name="Jagadeeshan S."/>
            <person name="Jeck W.R."/>
            <person name="Johnson J."/>
            <person name="Jones C.D."/>
            <person name="Jordan W.C."/>
            <person name="Karpen G.H."/>
            <person name="Kataoka E."/>
            <person name="Keightley P.D."/>
            <person name="Kheradpour P."/>
            <person name="Kirkness E.F."/>
            <person name="Koerich L.B."/>
            <person name="Kristiansen K."/>
            <person name="Kudrna D."/>
            <person name="Kulathinal R.J."/>
            <person name="Kumar S."/>
            <person name="Kwok R."/>
            <person name="Lander E."/>
            <person name="Langley C.H."/>
            <person name="Lapoint R."/>
            <person name="Lazzaro B.P."/>
            <person name="Lee S.J."/>
            <person name="Levesque L."/>
            <person name="Li R."/>
            <person name="Lin C.F."/>
            <person name="Lin M.F."/>
            <person name="Lindblad-Toh K."/>
            <person name="Llopart A."/>
            <person name="Long M."/>
            <person name="Low L."/>
            <person name="Lozovsky E."/>
            <person name="Lu J."/>
            <person name="Luo M."/>
            <person name="Machado C.A."/>
            <person name="Makalowski W."/>
            <person name="Marzo M."/>
            <person name="Matsuda M."/>
            <person name="Matzkin L."/>
            <person name="McAllister B."/>
            <person name="McBride C.S."/>
            <person name="McKernan B."/>
            <person name="McKernan K."/>
            <person name="Mendez-Lago M."/>
            <person name="Minx P."/>
            <person name="Mollenhauer M.U."/>
            <person name="Montooth K."/>
            <person name="Mount S.M."/>
            <person name="Mu X."/>
            <person name="Myers E."/>
            <person name="Negre B."/>
            <person name="Newfeld S."/>
            <person name="Nielsen R."/>
            <person name="Noor M.A."/>
            <person name="O'Grady P."/>
            <person name="Pachter L."/>
            <person name="Papaceit M."/>
            <person name="Parisi M.J."/>
            <person name="Parisi M."/>
            <person name="Parts L."/>
            <person name="Pedersen J.S."/>
            <person name="Pesole G."/>
            <person name="Phillippy A.M."/>
            <person name="Ponting C.P."/>
            <person name="Pop M."/>
            <person name="Porcelli D."/>
            <person name="Powell J.R."/>
            <person name="Prohaska S."/>
            <person name="Pruitt K."/>
            <person name="Puig M."/>
            <person name="Quesneville H."/>
            <person name="Ram K.R."/>
            <person name="Rand D."/>
            <person name="Rasmussen M.D."/>
            <person name="Reed L.K."/>
            <person name="Reenan R."/>
            <person name="Reily A."/>
            <person name="Remington K.A."/>
            <person name="Rieger T.T."/>
            <person name="Ritchie M.G."/>
            <person name="Robin C."/>
            <person name="Rogers Y.H."/>
            <person name="Rohde C."/>
            <person name="Rozas J."/>
            <person name="Rubenfield M.J."/>
            <person name="Ruiz A."/>
            <person name="Russo S."/>
            <person name="Salzberg S.L."/>
            <person name="Sanchez-Gracia A."/>
            <person name="Saranga D.J."/>
            <person name="Sato H."/>
            <person name="Schaeffer S.W."/>
            <person name="Schatz M.C."/>
            <person name="Schlenke T."/>
            <person name="Schwartz R."/>
            <person name="Segarra C."/>
            <person name="Singh R.S."/>
            <person name="Sirot L."/>
            <person name="Sirota M."/>
            <person name="Sisneros N.B."/>
            <person name="Smith C.D."/>
            <person name="Smith T.F."/>
            <person name="Spieth J."/>
            <person name="Stage D.E."/>
            <person name="Stark A."/>
            <person name="Stephan W."/>
            <person name="Strausberg R.L."/>
            <person name="Strempel S."/>
            <person name="Sturgill D."/>
            <person name="Sutton G."/>
            <person name="Sutton G.G."/>
            <person name="Tao W."/>
            <person name="Teichmann S."/>
            <person name="Tobari Y.N."/>
            <person name="Tomimura Y."/>
            <person name="Tsolas J.M."/>
            <person name="Valente V.L."/>
            <person name="Venter E."/>
            <person name="Venter J.C."/>
            <person name="Vicario S."/>
            <person name="Vieira F.G."/>
            <person name="Vilella A.J."/>
            <person name="Villasante A."/>
            <person name="Walenz B."/>
            <person name="Wang J."/>
            <person name="Wasserman M."/>
            <person name="Watts T."/>
            <person name="Wilson D."/>
            <person name="Wilson R.K."/>
            <person name="Wing R.A."/>
            <person name="Wolfner M.F."/>
            <person name="Wong A."/>
            <person name="Wong G.K."/>
            <person name="Wu C.I."/>
            <person name="Wu G."/>
            <person name="Yamamoto D."/>
            <person name="Yang H.P."/>
            <person name="Yang S.P."/>
            <person name="Yorke J.A."/>
            <person name="Yoshida K."/>
            <person name="Zdobnov E."/>
            <person name="Zhang P."/>
            <person name="Zhang Y."/>
            <person name="Zimin A.V."/>
            <person name="Baldwin J."/>
            <person name="Abdouelleil A."/>
            <person name="Abdulkadir J."/>
            <person name="Abebe A."/>
            <person name="Abera B."/>
            <person name="Abreu J."/>
            <person name="Acer S.C."/>
            <person name="Aftuck L."/>
            <person name="Alexander A."/>
            <person name="An P."/>
            <person name="Anderson E."/>
            <person name="Anderson S."/>
            <person name="Arachi H."/>
            <person name="Azer M."/>
            <person name="Bachantsang P."/>
            <person name="Barry A."/>
            <person name="Bayul T."/>
            <person name="Berlin A."/>
            <person name="Bessette D."/>
            <person name="Bloom T."/>
            <person name="Blye J."/>
            <person name="Boguslavskiy L."/>
            <person name="Bonnet C."/>
            <person name="Boukhgalter B."/>
            <person name="Bourzgui I."/>
            <person name="Brown A."/>
            <person name="Cahill P."/>
            <person name="Channer S."/>
            <person name="Cheshatsang Y."/>
            <person name="Chuda L."/>
            <person name="Citroen M."/>
            <person name="Collymore A."/>
            <person name="Cooke P."/>
            <person name="Costello M."/>
            <person name="D'Aco K."/>
            <person name="Daza R."/>
            <person name="De Haan G."/>
            <person name="DeGray S."/>
            <person name="DeMaso C."/>
            <person name="Dhargay N."/>
            <person name="Dooley K."/>
            <person name="Dooley E."/>
            <person name="Doricent M."/>
            <person name="Dorje P."/>
            <person name="Dorjee K."/>
            <person name="Dupes A."/>
            <person name="Elong R."/>
            <person name="Falk J."/>
            <person name="Farina A."/>
            <person name="Faro S."/>
            <person name="Ferguson D."/>
            <person name="Fisher S."/>
            <person name="Foley C.D."/>
            <person name="Franke A."/>
            <person name="Friedrich D."/>
            <person name="Gadbois L."/>
            <person name="Gearin G."/>
            <person name="Gearin C.R."/>
            <person name="Giannoukos G."/>
            <person name="Goode T."/>
            <person name="Graham J."/>
            <person name="Grandbois E."/>
            <person name="Grewal S."/>
            <person name="Gyaltsen K."/>
            <person name="Hafez N."/>
            <person name="Hagos B."/>
            <person name="Hall J."/>
            <person name="Henson C."/>
            <person name="Hollinger A."/>
            <person name="Honan T."/>
            <person name="Huard M.D."/>
            <person name="Hughes L."/>
            <person name="Hurhula B."/>
            <person name="Husby M.E."/>
            <person name="Kamat A."/>
            <person name="Kanga B."/>
            <person name="Kashin S."/>
            <person name="Khazanovich D."/>
            <person name="Kisner P."/>
            <person name="Lance K."/>
            <person name="Lara M."/>
            <person name="Lee W."/>
            <person name="Lennon N."/>
            <person name="Letendre F."/>
            <person name="LeVine R."/>
            <person name="Lipovsky A."/>
            <person name="Liu X."/>
            <person name="Liu J."/>
            <person name="Liu S."/>
            <person name="Lokyitsang T."/>
            <person name="Lokyitsang Y."/>
            <person name="Lubonja R."/>
            <person name="Lui A."/>
            <person name="MacDonald P."/>
            <person name="Magnisalis V."/>
            <person name="Maru K."/>
            <person name="Matthews C."/>
            <person name="McCusker W."/>
            <person name="McDonough S."/>
            <person name="Mehta T."/>
            <person name="Meldrim J."/>
            <person name="Meneus L."/>
            <person name="Mihai O."/>
            <person name="Mihalev A."/>
            <person name="Mihova T."/>
            <person name="Mittelman R."/>
            <person name="Mlenga V."/>
            <person name="Montmayeur A."/>
            <person name="Mulrain L."/>
            <person name="Navidi A."/>
            <person name="Naylor J."/>
            <person name="Negash T."/>
            <person name="Nguyen T."/>
            <person name="Nguyen N."/>
            <person name="Nicol R."/>
            <person name="Norbu C."/>
            <person name="Norbu N."/>
            <person name="Novod N."/>
            <person name="O'Neill B."/>
            <person name="Osman S."/>
            <person name="Markiewicz E."/>
            <person name="Oyono O.L."/>
            <person name="Patti C."/>
            <person name="Phunkhang P."/>
            <person name="Pierre F."/>
            <person name="Priest M."/>
            <person name="Raghuraman S."/>
            <person name="Rege F."/>
            <person name="Reyes R."/>
            <person name="Rise C."/>
            <person name="Rogov P."/>
            <person name="Ross K."/>
            <person name="Ryan E."/>
            <person name="Settipalli S."/>
            <person name="Shea T."/>
            <person name="Sherpa N."/>
            <person name="Shi L."/>
            <person name="Shih D."/>
            <person name="Sparrow T."/>
            <person name="Spaulding J."/>
            <person name="Stalker J."/>
            <person name="Stange-Thomann N."/>
            <person name="Stavropoulos S."/>
            <person name="Stone C."/>
            <person name="Strader C."/>
            <person name="Tesfaye S."/>
            <person name="Thomson T."/>
            <person name="Thoulutsang Y."/>
            <person name="Thoulutsang D."/>
            <person name="Topham K."/>
            <person name="Topping I."/>
            <person name="Tsamla T."/>
            <person name="Vassiliev H."/>
            <person name="Vo A."/>
            <person name="Wangchuk T."/>
            <person name="Wangdi T."/>
            <person name="Weiand M."/>
            <person name="Wilkinson J."/>
            <person name="Wilson A."/>
            <person name="Yadav S."/>
            <person name="Young G."/>
            <person name="Yu Q."/>
            <person name="Zembek L."/>
            <person name="Zhong D."/>
            <person name="Zimmer A."/>
            <person name="Zwirko Z."/>
            <person name="Jaffe D.B."/>
            <person name="Alvarez P."/>
            <person name="Brockman W."/>
            <person name="Butler J."/>
            <person name="Chin C."/>
            <person name="Gnerre S."/>
            <person name="Grabherr M."/>
            <person name="Kleber M."/>
            <person name="Mauceli E."/>
            <person name="MacCallum I."/>
        </authorList>
    </citation>
    <scope>NUCLEOTIDE SEQUENCE [LARGE SCALE GENOMIC DNA]</scope>
    <source>
        <strain evidence="3">Tucson 14030-0811.24</strain>
    </source>
</reference>
<dbReference type="GO" id="GO:0097191">
    <property type="term" value="P:extrinsic apoptotic signaling pathway"/>
    <property type="evidence" value="ECO:0007669"/>
    <property type="project" value="TreeGrafter"/>
</dbReference>
<protein>
    <recommendedName>
        <fullName evidence="4">Apoptosis regulatory protein Siva</fullName>
    </recommendedName>
</protein>
<dbReference type="Proteomes" id="UP000007798">
    <property type="component" value="Unassembled WGS sequence"/>
</dbReference>
<organism evidence="2 3">
    <name type="scientific">Drosophila willistoni</name>
    <name type="common">Fruit fly</name>
    <dbReference type="NCBI Taxonomy" id="7260"/>
    <lineage>
        <taxon>Eukaryota</taxon>
        <taxon>Metazoa</taxon>
        <taxon>Ecdysozoa</taxon>
        <taxon>Arthropoda</taxon>
        <taxon>Hexapoda</taxon>
        <taxon>Insecta</taxon>
        <taxon>Pterygota</taxon>
        <taxon>Neoptera</taxon>
        <taxon>Endopterygota</taxon>
        <taxon>Diptera</taxon>
        <taxon>Brachycera</taxon>
        <taxon>Muscomorpha</taxon>
        <taxon>Ephydroidea</taxon>
        <taxon>Drosophilidae</taxon>
        <taxon>Drosophila</taxon>
        <taxon>Sophophora</taxon>
    </lineage>
</organism>
<evidence type="ECO:0000313" key="3">
    <source>
        <dbReference type="Proteomes" id="UP000007798"/>
    </source>
</evidence>
<dbReference type="InterPro" id="IPR022773">
    <property type="entry name" value="Siva"/>
</dbReference>
<dbReference type="FunCoup" id="B4NQ45">
    <property type="interactions" value="71"/>
</dbReference>